<name>A0A167K124_CALVF</name>
<feature type="compositionally biased region" description="Polar residues" evidence="1">
    <location>
        <begin position="20"/>
        <end position="35"/>
    </location>
</feature>
<proteinExistence type="predicted"/>
<feature type="compositionally biased region" description="Basic and acidic residues" evidence="1">
    <location>
        <begin position="52"/>
        <end position="77"/>
    </location>
</feature>
<feature type="region of interest" description="Disordered" evidence="1">
    <location>
        <begin position="310"/>
        <end position="377"/>
    </location>
</feature>
<dbReference type="STRING" id="1330018.A0A167K124"/>
<feature type="region of interest" description="Disordered" evidence="1">
    <location>
        <begin position="1"/>
        <end position="77"/>
    </location>
</feature>
<evidence type="ECO:0000313" key="3">
    <source>
        <dbReference type="Proteomes" id="UP000076738"/>
    </source>
</evidence>
<keyword evidence="3" id="KW-1185">Reference proteome</keyword>
<sequence length="627" mass="66734">MTASTLASSAFSSSSSSNTYRQHSLNLNSHLQQAQRPKLVIPSTSSPLARRISQEHDDPRREKGKAREPSTPDDREPWTLSLAALERFLAARDERRVLFILGDPPATALHPLLSSPSLAGSLILLASLSPSGAPAPLLHPMPLSHPTIRTLKPEPKAPQPDAVRIMRLLERGERAARAWRRQLVAQSQSVFSSVGEAQRELDSVSVLSSPGTPPTPEQSRPASPSAGGVFGFSRIARRQSGSPAPSPLPKERAFDQVVLFLPSGLLTSASALAGSDFELRAHAAHAHLKLAILVSTLAAPFLVSRREQEAARADKRTSGDSSVSSLFRAESERASSTTSSPGEKRGMLSMLRPKMRKLSSSPARRPPPIQVGPPRSTLPNSLAFALNPAVLHLPAQLVHVLPPGLDKPTQATLARSLDGFLASFHSGSARSAPESPGALAMQTIHTSLLPLGALADPVPLPATANIRLVQAEQRFSPLELLLADCVRPPAGRSTRWLPSLHPPDTLLLPSHILTASTFSASSSPRSGLSSASTDGSLGSLVLSPSHPLSKLDIPIRSHVLHSRAEGLGKHRSGHEDRRGLMLGVGAGVLLTPPESEGSEEGPEEEGRTPTTAGSVATVRKRRWGRQY</sequence>
<dbReference type="OrthoDB" id="3265311at2759"/>
<evidence type="ECO:0000256" key="1">
    <source>
        <dbReference type="SAM" id="MobiDB-lite"/>
    </source>
</evidence>
<evidence type="ECO:0000313" key="2">
    <source>
        <dbReference type="EMBL" id="KZO94146.1"/>
    </source>
</evidence>
<protein>
    <submittedName>
        <fullName evidence="2">Uncharacterized protein</fullName>
    </submittedName>
</protein>
<feature type="region of interest" description="Disordered" evidence="1">
    <location>
        <begin position="588"/>
        <end position="627"/>
    </location>
</feature>
<feature type="compositionally biased region" description="Basic residues" evidence="1">
    <location>
        <begin position="618"/>
        <end position="627"/>
    </location>
</feature>
<reference evidence="2 3" key="1">
    <citation type="journal article" date="2016" name="Mol. Biol. Evol.">
        <title>Comparative Genomics of Early-Diverging Mushroom-Forming Fungi Provides Insights into the Origins of Lignocellulose Decay Capabilities.</title>
        <authorList>
            <person name="Nagy L.G."/>
            <person name="Riley R."/>
            <person name="Tritt A."/>
            <person name="Adam C."/>
            <person name="Daum C."/>
            <person name="Floudas D."/>
            <person name="Sun H."/>
            <person name="Yadav J.S."/>
            <person name="Pangilinan J."/>
            <person name="Larsson K.H."/>
            <person name="Matsuura K."/>
            <person name="Barry K."/>
            <person name="Labutti K."/>
            <person name="Kuo R."/>
            <person name="Ohm R.A."/>
            <person name="Bhattacharya S.S."/>
            <person name="Shirouzu T."/>
            <person name="Yoshinaga Y."/>
            <person name="Martin F.M."/>
            <person name="Grigoriev I.V."/>
            <person name="Hibbett D.S."/>
        </authorList>
    </citation>
    <scope>NUCLEOTIDE SEQUENCE [LARGE SCALE GENOMIC DNA]</scope>
    <source>
        <strain evidence="2 3">TUFC12733</strain>
    </source>
</reference>
<gene>
    <name evidence="2" type="ORF">CALVIDRAFT_565803</name>
</gene>
<dbReference type="AlphaFoldDB" id="A0A167K124"/>
<feature type="compositionally biased region" description="Low complexity" evidence="1">
    <location>
        <begin position="1"/>
        <end position="19"/>
    </location>
</feature>
<dbReference type="EMBL" id="KV417296">
    <property type="protein sequence ID" value="KZO94146.1"/>
    <property type="molecule type" value="Genomic_DNA"/>
</dbReference>
<organism evidence="2 3">
    <name type="scientific">Calocera viscosa (strain TUFC12733)</name>
    <dbReference type="NCBI Taxonomy" id="1330018"/>
    <lineage>
        <taxon>Eukaryota</taxon>
        <taxon>Fungi</taxon>
        <taxon>Dikarya</taxon>
        <taxon>Basidiomycota</taxon>
        <taxon>Agaricomycotina</taxon>
        <taxon>Dacrymycetes</taxon>
        <taxon>Dacrymycetales</taxon>
        <taxon>Dacrymycetaceae</taxon>
        <taxon>Calocera</taxon>
    </lineage>
</organism>
<accession>A0A167K124</accession>
<dbReference type="Proteomes" id="UP000076738">
    <property type="component" value="Unassembled WGS sequence"/>
</dbReference>
<feature type="region of interest" description="Disordered" evidence="1">
    <location>
        <begin position="202"/>
        <end position="229"/>
    </location>
</feature>